<comment type="subcellular location">
    <subcellularLocation>
        <location evidence="2">Cell membrane</location>
        <topology evidence="2">Multi-pass membrane protein</topology>
    </subcellularLocation>
</comment>
<dbReference type="Gene3D" id="3.30.2010.10">
    <property type="entry name" value="Metalloproteases ('zincins'), catalytic domain"/>
    <property type="match status" value="1"/>
</dbReference>
<dbReference type="Pfam" id="PF01435">
    <property type="entry name" value="Peptidase_M48"/>
    <property type="match status" value="1"/>
</dbReference>
<name>F5RFS8_METUF</name>
<dbReference type="GO" id="GO:0005886">
    <property type="term" value="C:plasma membrane"/>
    <property type="evidence" value="ECO:0007669"/>
    <property type="project" value="UniProtKB-SubCell"/>
</dbReference>
<dbReference type="RefSeq" id="WP_008063368.1">
    <property type="nucleotide sequence ID" value="NZ_AFHG01000056.1"/>
</dbReference>
<feature type="domain" description="Peptidase M48" evidence="13">
    <location>
        <begin position="156"/>
        <end position="343"/>
    </location>
</feature>
<keyword evidence="4" id="KW-0645">Protease</keyword>
<keyword evidence="9 12" id="KW-1133">Transmembrane helix</keyword>
<evidence type="ECO:0000256" key="10">
    <source>
        <dbReference type="ARBA" id="ARBA00023049"/>
    </source>
</evidence>
<proteinExistence type="predicted"/>
<dbReference type="InterPro" id="IPR001915">
    <property type="entry name" value="Peptidase_M48"/>
</dbReference>
<accession>F5RFS8</accession>
<dbReference type="GO" id="GO:0006508">
    <property type="term" value="P:proteolysis"/>
    <property type="evidence" value="ECO:0007669"/>
    <property type="project" value="UniProtKB-KW"/>
</dbReference>
<dbReference type="PANTHER" id="PTHR43221:SF1">
    <property type="entry name" value="PROTEASE HTPX"/>
    <property type="match status" value="1"/>
</dbReference>
<organism evidence="14 15">
    <name type="scientific">Methyloversatilis universalis (strain ATCC BAA-1314 / DSM 25237 / JCM 13912 / CCUG 52030 / FAM5)</name>
    <dbReference type="NCBI Taxonomy" id="1000565"/>
    <lineage>
        <taxon>Bacteria</taxon>
        <taxon>Pseudomonadati</taxon>
        <taxon>Pseudomonadota</taxon>
        <taxon>Betaproteobacteria</taxon>
        <taxon>Nitrosomonadales</taxon>
        <taxon>Sterolibacteriaceae</taxon>
        <taxon>Methyloversatilis</taxon>
    </lineage>
</organism>
<evidence type="ECO:0000256" key="4">
    <source>
        <dbReference type="ARBA" id="ARBA00022670"/>
    </source>
</evidence>
<evidence type="ECO:0000256" key="2">
    <source>
        <dbReference type="ARBA" id="ARBA00004651"/>
    </source>
</evidence>
<keyword evidence="15" id="KW-1185">Reference proteome</keyword>
<dbReference type="Proteomes" id="UP000005019">
    <property type="component" value="Unassembled WGS sequence"/>
</dbReference>
<dbReference type="PANTHER" id="PTHR43221">
    <property type="entry name" value="PROTEASE HTPX"/>
    <property type="match status" value="1"/>
</dbReference>
<comment type="caution">
    <text evidence="14">The sequence shown here is derived from an EMBL/GenBank/DDBJ whole genome shotgun (WGS) entry which is preliminary data.</text>
</comment>
<gene>
    <name evidence="14" type="ORF">METUNv1_03165</name>
</gene>
<keyword evidence="3" id="KW-1003">Cell membrane</keyword>
<feature type="transmembrane region" description="Helical" evidence="12">
    <location>
        <begin position="28"/>
        <end position="61"/>
    </location>
</feature>
<evidence type="ECO:0000259" key="13">
    <source>
        <dbReference type="Pfam" id="PF01435"/>
    </source>
</evidence>
<dbReference type="STRING" id="1000565.METUNv1_03165"/>
<evidence type="ECO:0000256" key="9">
    <source>
        <dbReference type="ARBA" id="ARBA00022989"/>
    </source>
</evidence>
<dbReference type="eggNOG" id="COG0501">
    <property type="taxonomic scope" value="Bacteria"/>
</dbReference>
<keyword evidence="5 12" id="KW-0812">Transmembrane</keyword>
<dbReference type="GO" id="GO:0046872">
    <property type="term" value="F:metal ion binding"/>
    <property type="evidence" value="ECO:0007669"/>
    <property type="project" value="UniProtKB-KW"/>
</dbReference>
<keyword evidence="10" id="KW-0482">Metalloprotease</keyword>
<protein>
    <submittedName>
        <fullName evidence="14">Peptidase M48 Ste24p</fullName>
    </submittedName>
</protein>
<comment type="cofactor">
    <cofactor evidence="1">
        <name>Zn(2+)</name>
        <dbReference type="ChEBI" id="CHEBI:29105"/>
    </cofactor>
</comment>
<dbReference type="CDD" id="cd07328">
    <property type="entry name" value="M48_Ste24p_like"/>
    <property type="match status" value="1"/>
</dbReference>
<evidence type="ECO:0000313" key="14">
    <source>
        <dbReference type="EMBL" id="EGK70604.1"/>
    </source>
</evidence>
<keyword evidence="7" id="KW-0378">Hydrolase</keyword>
<keyword evidence="6" id="KW-0479">Metal-binding</keyword>
<evidence type="ECO:0000256" key="1">
    <source>
        <dbReference type="ARBA" id="ARBA00001947"/>
    </source>
</evidence>
<evidence type="ECO:0000256" key="7">
    <source>
        <dbReference type="ARBA" id="ARBA00022801"/>
    </source>
</evidence>
<feature type="transmembrane region" description="Helical" evidence="12">
    <location>
        <begin position="67"/>
        <end position="89"/>
    </location>
</feature>
<evidence type="ECO:0000256" key="3">
    <source>
        <dbReference type="ARBA" id="ARBA00022475"/>
    </source>
</evidence>
<evidence type="ECO:0000256" key="12">
    <source>
        <dbReference type="SAM" id="Phobius"/>
    </source>
</evidence>
<evidence type="ECO:0000256" key="8">
    <source>
        <dbReference type="ARBA" id="ARBA00022833"/>
    </source>
</evidence>
<reference evidence="14 15" key="1">
    <citation type="journal article" date="2011" name="J. Bacteriol.">
        <title>Genome sequence of Methyloversatilis universalis FAM5T, a methylotrophic representative of the order Rhodocyclales.</title>
        <authorList>
            <person name="Kittichotirat W."/>
            <person name="Good N.M."/>
            <person name="Hall R."/>
            <person name="Bringel F."/>
            <person name="Lajus A."/>
            <person name="Medigue C."/>
            <person name="Smalley N.E."/>
            <person name="Beck D."/>
            <person name="Bumgarner R."/>
            <person name="Vuilleumier S."/>
            <person name="Kalyuzhnaya M.G."/>
        </authorList>
    </citation>
    <scope>NUCLEOTIDE SEQUENCE [LARGE SCALE GENOMIC DNA]</scope>
    <source>
        <strain evidence="15">ATCC BAA-1314 / JCM 13912 / FAM5</strain>
    </source>
</reference>
<evidence type="ECO:0000256" key="5">
    <source>
        <dbReference type="ARBA" id="ARBA00022692"/>
    </source>
</evidence>
<evidence type="ECO:0000256" key="11">
    <source>
        <dbReference type="ARBA" id="ARBA00023136"/>
    </source>
</evidence>
<dbReference type="InterPro" id="IPR050083">
    <property type="entry name" value="HtpX_protease"/>
</dbReference>
<dbReference type="OrthoDB" id="9789270at2"/>
<keyword evidence="11 12" id="KW-0472">Membrane</keyword>
<sequence length="633" mass="70147">MDVSRFEQLIHRLERVAERNPAGYRRRVAAVALLGFVILAAVLGIAVLMVAAMAGLVLLLFKGGGVVALVALKLGKALLLLALPLWMLLKTSFRMLLARFPAPQGLEITRADAPRLFGRLDDMQQRMQGPAFHHVLLVDQLNAAVVQHPRLGLFGWNRHYLILGLPLLQTLDEDEALAVVAHEYGHLAGNHGRFGAFIYRLRSAWGQMQSLAQGWDDWGSRLVARLFGWYAPWFNAYSFVMARADEYQADRSSAELVGAGAAARALQRTGIAARFEAQAFWPGIDRLAGSQAEPPAALSGEWRRALSALDAAQALRHRDEALQETTGYGDTHPSLNDRLRALGEAPAETLPAPAVTAAESWLGEALPRLAGQLDAQWSAGVRERWQERNRYLTQRHQQLQTLRAQPEPLSTDDEWALLQLVAELEPETDRRPAIEALLARAPDHLAARFALGDLKLTADDESGIADIEAVMQADPDAIIAGCETIWRWLNPRDPVRAELYRARWEKRQAHLATVQQELDTLDPKCELGPHDLSPEQEAAIAAAIQPHAGRIATVYLLRRPIATDPRARAYVLAFEMTRRWLRSEDALIKLARTLAAENYPVGLHVVPIGAKAFRRWRKRIRALGVAALPAGGR</sequence>
<keyword evidence="8" id="KW-0862">Zinc</keyword>
<dbReference type="AlphaFoldDB" id="F5RFS8"/>
<evidence type="ECO:0000256" key="6">
    <source>
        <dbReference type="ARBA" id="ARBA00022723"/>
    </source>
</evidence>
<evidence type="ECO:0000313" key="15">
    <source>
        <dbReference type="Proteomes" id="UP000005019"/>
    </source>
</evidence>
<dbReference type="GO" id="GO:0004222">
    <property type="term" value="F:metalloendopeptidase activity"/>
    <property type="evidence" value="ECO:0007669"/>
    <property type="project" value="InterPro"/>
</dbReference>
<dbReference type="EMBL" id="AFHG01000056">
    <property type="protein sequence ID" value="EGK70604.1"/>
    <property type="molecule type" value="Genomic_DNA"/>
</dbReference>